<dbReference type="GO" id="GO:0031023">
    <property type="term" value="P:microtubule organizing center organization"/>
    <property type="evidence" value="ECO:0007669"/>
    <property type="project" value="TreeGrafter"/>
</dbReference>
<dbReference type="InterPro" id="IPR057731">
    <property type="entry name" value="STIL_N"/>
</dbReference>
<evidence type="ECO:0000313" key="3">
    <source>
        <dbReference type="EnsemblMetazoa" id="Aqu2.1.31509_001"/>
    </source>
</evidence>
<dbReference type="PANTHER" id="PTHR15128">
    <property type="entry name" value="TAL1 SCL INTERRUPTING LOCUS"/>
    <property type="match status" value="1"/>
</dbReference>
<keyword evidence="4" id="KW-1185">Reference proteome</keyword>
<dbReference type="Proteomes" id="UP000007879">
    <property type="component" value="Unassembled WGS sequence"/>
</dbReference>
<accession>A0A1X7UVF8</accession>
<feature type="compositionally biased region" description="Pro residues" evidence="1">
    <location>
        <begin position="639"/>
        <end position="653"/>
    </location>
</feature>
<reference evidence="3" key="2">
    <citation type="submission" date="2017-05" db="UniProtKB">
        <authorList>
            <consortium name="EnsemblMetazoa"/>
        </authorList>
    </citation>
    <scope>IDENTIFICATION</scope>
</reference>
<dbReference type="OrthoDB" id="76173at2759"/>
<evidence type="ECO:0000259" key="2">
    <source>
        <dbReference type="Pfam" id="PF15253"/>
    </source>
</evidence>
<evidence type="ECO:0000256" key="1">
    <source>
        <dbReference type="SAM" id="MobiDB-lite"/>
    </source>
</evidence>
<feature type="region of interest" description="Disordered" evidence="1">
    <location>
        <begin position="636"/>
        <end position="664"/>
    </location>
</feature>
<dbReference type="KEGG" id="aqu:109582059"/>
<dbReference type="PANTHER" id="PTHR15128:SF0">
    <property type="entry name" value="SCL-INTERRUPTING LOCUS PROTEIN"/>
    <property type="match status" value="1"/>
</dbReference>
<dbReference type="GO" id="GO:0005815">
    <property type="term" value="C:microtubule organizing center"/>
    <property type="evidence" value="ECO:0007669"/>
    <property type="project" value="TreeGrafter"/>
</dbReference>
<sequence>MSTVSFPPSGACLWDTSNIGDTLSLHLTTAGWLQLKVNAATIKMAICHANRQSPWQQEGFLMATPIVNKNDTVVFEVSRFDPGKWVESERLIPITILPDEIPIPCKLLKGVINTEGHLSHNMVQLKESINDIYHNLISKSNTSLLHFYHLLSLRVSIFVQNESIHVISGCVLPSSSIIATPIRAIPLLSTPLSSNLIGPQPLSTLQGRVRSGFLTMNQTRRLVPLLHSDVHSRTLPLIGVWISEVSISHPLVWSMLLHFSHFPSLHKVNHNGSYLLLLPRRHDYQVWAWSPERLEWAWHMTSTETLKFSDEYLSSYLMPVMDGMAGHTLLTSVSLQWQRRNYHDESLPLPQLNLTPNGPPTVVKRDSDLSCVSVFSERSQKEEEEEEERKHRSLVEQELLINNVYRQARELFEDKPHQSITNDTTPTVVRKVTPTITMATNNPHRSVDSSKSSISTPQIMTPKSTVTIATNTGRSLLFNDTPTCNRSIQVSDFNKKASSVSIATQAGSGCDSSLSPPRSLRTLSDTVSMVTGVDRTMSFGSFSDGFGGVASSCYDDSERDAFVDEAKRRIQSFLDASPPPLTPPTLFTDRKYTDTSLLPFPKIQCPTDVSSIQSTDTTIDDQWNIADSISQKYLTKNIPRPPPQLLPPPPLSPSPSASSSLAPHEFSVDSQSYLKRHGLLDVMAGEERGGSNSDYVIPNVLTDIPRLRHNISY</sequence>
<dbReference type="GO" id="GO:0007052">
    <property type="term" value="P:mitotic spindle organization"/>
    <property type="evidence" value="ECO:0007669"/>
    <property type="project" value="TreeGrafter"/>
</dbReference>
<feature type="domain" description="STIL N-terminal" evidence="2">
    <location>
        <begin position="13"/>
        <end position="278"/>
    </location>
</feature>
<dbReference type="GO" id="GO:0007224">
    <property type="term" value="P:smoothened signaling pathway"/>
    <property type="evidence" value="ECO:0007669"/>
    <property type="project" value="TreeGrafter"/>
</dbReference>
<feature type="compositionally biased region" description="Low complexity" evidence="1">
    <location>
        <begin position="654"/>
        <end position="663"/>
    </location>
</feature>
<dbReference type="Pfam" id="PF15253">
    <property type="entry name" value="STIL_N"/>
    <property type="match status" value="1"/>
</dbReference>
<name>A0A1X7UVF8_AMPQE</name>
<dbReference type="InterPro" id="IPR026123">
    <property type="entry name" value="STIL"/>
</dbReference>
<reference evidence="4" key="1">
    <citation type="journal article" date="2010" name="Nature">
        <title>The Amphimedon queenslandica genome and the evolution of animal complexity.</title>
        <authorList>
            <person name="Srivastava M."/>
            <person name="Simakov O."/>
            <person name="Chapman J."/>
            <person name="Fahey B."/>
            <person name="Gauthier M.E."/>
            <person name="Mitros T."/>
            <person name="Richards G.S."/>
            <person name="Conaco C."/>
            <person name="Dacre M."/>
            <person name="Hellsten U."/>
            <person name="Larroux C."/>
            <person name="Putnam N.H."/>
            <person name="Stanke M."/>
            <person name="Adamska M."/>
            <person name="Darling A."/>
            <person name="Degnan S.M."/>
            <person name="Oakley T.H."/>
            <person name="Plachetzki D.C."/>
            <person name="Zhai Y."/>
            <person name="Adamski M."/>
            <person name="Calcino A."/>
            <person name="Cummins S.F."/>
            <person name="Goodstein D.M."/>
            <person name="Harris C."/>
            <person name="Jackson D.J."/>
            <person name="Leys S.P."/>
            <person name="Shu S."/>
            <person name="Woodcroft B.J."/>
            <person name="Vervoort M."/>
            <person name="Kosik K.S."/>
            <person name="Manning G."/>
            <person name="Degnan B.M."/>
            <person name="Rokhsar D.S."/>
        </authorList>
    </citation>
    <scope>NUCLEOTIDE SEQUENCE [LARGE SCALE GENOMIC DNA]</scope>
</reference>
<dbReference type="GO" id="GO:0071539">
    <property type="term" value="P:protein localization to centrosome"/>
    <property type="evidence" value="ECO:0007669"/>
    <property type="project" value="TreeGrafter"/>
</dbReference>
<gene>
    <name evidence="3" type="primary">109582059</name>
</gene>
<evidence type="ECO:0000313" key="4">
    <source>
        <dbReference type="Proteomes" id="UP000007879"/>
    </source>
</evidence>
<organism evidence="3">
    <name type="scientific">Amphimedon queenslandica</name>
    <name type="common">Sponge</name>
    <dbReference type="NCBI Taxonomy" id="400682"/>
    <lineage>
        <taxon>Eukaryota</taxon>
        <taxon>Metazoa</taxon>
        <taxon>Porifera</taxon>
        <taxon>Demospongiae</taxon>
        <taxon>Heteroscleromorpha</taxon>
        <taxon>Haplosclerida</taxon>
        <taxon>Niphatidae</taxon>
        <taxon>Amphimedon</taxon>
    </lineage>
</organism>
<protein>
    <recommendedName>
        <fullName evidence="2">STIL N-terminal domain-containing protein</fullName>
    </recommendedName>
</protein>
<dbReference type="AlphaFoldDB" id="A0A1X7UVF8"/>
<dbReference type="eggNOG" id="ENOG502QVJ5">
    <property type="taxonomic scope" value="Eukaryota"/>
</dbReference>
<dbReference type="EnsemblMetazoa" id="Aqu2.1.31509_001">
    <property type="protein sequence ID" value="Aqu2.1.31509_001"/>
    <property type="gene ID" value="Aqu2.1.31509"/>
</dbReference>
<dbReference type="STRING" id="400682.A0A1X7UVF8"/>
<dbReference type="EnsemblMetazoa" id="XM_019996629.1">
    <property type="protein sequence ID" value="XP_019852188.1"/>
    <property type="gene ID" value="LOC109582059"/>
</dbReference>
<dbReference type="InParanoid" id="A0A1X7UVF8"/>
<proteinExistence type="predicted"/>